<comment type="caution">
    <text evidence="1">The sequence shown here is derived from an EMBL/GenBank/DDBJ whole genome shotgun (WGS) entry which is preliminary data.</text>
</comment>
<dbReference type="EMBL" id="RBIG01000002">
    <property type="protein sequence ID" value="RKQ70206.1"/>
    <property type="molecule type" value="Genomic_DNA"/>
</dbReference>
<proteinExistence type="predicted"/>
<evidence type="ECO:0000313" key="2">
    <source>
        <dbReference type="Proteomes" id="UP000277424"/>
    </source>
</evidence>
<reference evidence="1 2" key="1">
    <citation type="submission" date="2018-10" db="EMBL/GenBank/DDBJ databases">
        <title>Comparative analysis of microorganisms from saline springs in Andes Mountain Range, Colombia.</title>
        <authorList>
            <person name="Rubin E."/>
        </authorList>
    </citation>
    <scope>NUCLEOTIDE SEQUENCE [LARGE SCALE GENOMIC DNA]</scope>
    <source>
        <strain evidence="1 2">USBA 36</strain>
    </source>
</reference>
<dbReference type="InterPro" id="IPR056919">
    <property type="entry name" value="Phage_TAC_18"/>
</dbReference>
<dbReference type="RefSeq" id="WP_121219858.1">
    <property type="nucleotide sequence ID" value="NZ_RBIG01000002.1"/>
</dbReference>
<sequence>MRWRLDWGSRADWLAGAAAERGAALPAAVLDEPDLAPGLGWYLDAFAELGSCRPMAMSGIGPIPWTALDTYARRHGIAGEAFETFVLLIAALDAAWLAHIEEGRS</sequence>
<name>A0A420WGV9_9PROT</name>
<protein>
    <submittedName>
        <fullName evidence="1">Uncharacterized protein</fullName>
    </submittedName>
</protein>
<dbReference type="AlphaFoldDB" id="A0A420WGV9"/>
<dbReference type="OrthoDB" id="7221684at2"/>
<accession>A0A420WGV9</accession>
<dbReference type="Pfam" id="PF23812">
    <property type="entry name" value="Phage_TAC_18"/>
    <property type="match status" value="1"/>
</dbReference>
<organism evidence="1 2">
    <name type="scientific">Oceanibaculum indicum</name>
    <dbReference type="NCBI Taxonomy" id="526216"/>
    <lineage>
        <taxon>Bacteria</taxon>
        <taxon>Pseudomonadati</taxon>
        <taxon>Pseudomonadota</taxon>
        <taxon>Alphaproteobacteria</taxon>
        <taxon>Rhodospirillales</taxon>
        <taxon>Oceanibaculaceae</taxon>
        <taxon>Oceanibaculum</taxon>
    </lineage>
</organism>
<evidence type="ECO:0000313" key="1">
    <source>
        <dbReference type="EMBL" id="RKQ70206.1"/>
    </source>
</evidence>
<dbReference type="Proteomes" id="UP000277424">
    <property type="component" value="Unassembled WGS sequence"/>
</dbReference>
<gene>
    <name evidence="1" type="ORF">BCL74_2147</name>
</gene>